<dbReference type="GO" id="GO:0044164">
    <property type="term" value="C:host cell cytosol"/>
    <property type="evidence" value="ECO:0007669"/>
    <property type="project" value="UniProtKB-SubCell"/>
</dbReference>
<keyword evidence="17" id="KW-0446">Lipid-binding</keyword>
<comment type="subcellular location">
    <subcellularLocation>
        <location evidence="2">Host cell membrane</location>
    </subcellularLocation>
    <subcellularLocation>
        <location evidence="20">Host cytoplasm</location>
        <location evidence="20">Host cytosol</location>
    </subcellularLocation>
    <subcellularLocation>
        <location evidence="3">Secreted</location>
    </subcellularLocation>
</comment>
<evidence type="ECO:0000256" key="8">
    <source>
        <dbReference type="ARBA" id="ARBA00022679"/>
    </source>
</evidence>
<keyword evidence="10" id="KW-0677">Repeat</keyword>
<dbReference type="GO" id="GO:0008289">
    <property type="term" value="F:lipid binding"/>
    <property type="evidence" value="ECO:0007669"/>
    <property type="project" value="UniProtKB-KW"/>
</dbReference>
<reference evidence="22" key="1">
    <citation type="submission" date="2016-06" db="EMBL/GenBank/DDBJ databases">
        <authorList>
            <person name="Chen W."/>
            <person name="Hasegawa D.K."/>
        </authorList>
    </citation>
    <scope>NUCLEOTIDE SEQUENCE [LARGE SCALE GENOMIC DNA]</scope>
    <source>
        <strain evidence="22">MEAM1</strain>
    </source>
</reference>
<evidence type="ECO:0000256" key="11">
    <source>
        <dbReference type="ARBA" id="ARBA00022801"/>
    </source>
</evidence>
<dbReference type="GO" id="GO:0008234">
    <property type="term" value="F:cysteine-type peptidase activity"/>
    <property type="evidence" value="ECO:0007669"/>
    <property type="project" value="UniProtKB-KW"/>
</dbReference>
<accession>A0A249DWP9</accession>
<keyword evidence="4" id="KW-1032">Host cell membrane</keyword>
<dbReference type="InterPro" id="IPR011049">
    <property type="entry name" value="Serralysin-like_metalloprot_C"/>
</dbReference>
<keyword evidence="15" id="KW-1043">Host membrane</keyword>
<dbReference type="PROSITE" id="PS51771">
    <property type="entry name" value="CGT_MARTX_CPD"/>
    <property type="match status" value="1"/>
</dbReference>
<evidence type="ECO:0000256" key="15">
    <source>
        <dbReference type="ARBA" id="ARBA00022870"/>
    </source>
</evidence>
<dbReference type="RefSeq" id="WP_046493725.1">
    <property type="nucleotide sequence ID" value="NZ_CP016303.1"/>
</dbReference>
<dbReference type="Gene3D" id="3.40.50.11050">
    <property type="match status" value="1"/>
</dbReference>
<dbReference type="Pfam" id="PF11713">
    <property type="entry name" value="Peptidase_C80"/>
    <property type="match status" value="1"/>
</dbReference>
<keyword evidence="12" id="KW-0788">Thiol protease</keyword>
<evidence type="ECO:0000256" key="13">
    <source>
        <dbReference type="ARBA" id="ARBA00022813"/>
    </source>
</evidence>
<keyword evidence="7" id="KW-0645">Protease</keyword>
<keyword evidence="8" id="KW-0808">Transferase</keyword>
<keyword evidence="6" id="KW-0800">Toxin</keyword>
<keyword evidence="16" id="KW-0843">Virulence</keyword>
<evidence type="ECO:0000256" key="16">
    <source>
        <dbReference type="ARBA" id="ARBA00023026"/>
    </source>
</evidence>
<keyword evidence="11" id="KW-0378">Hydrolase</keyword>
<evidence type="ECO:0000256" key="17">
    <source>
        <dbReference type="ARBA" id="ARBA00023121"/>
    </source>
</evidence>
<sequence>MSQKPSLSNSSQQNSTRFLPLHQWDKVNHLTESPDGGSSRYAGQLIIQLENDPDILNGAVRLAQKHPGSVLIQLDQHHHYRVLSGSPYGLQGKLRWQLVGHSSSERPNTKTLSGMTPDDLADLLKNFNQHFSEKYAVDSTPNRISLVSCQLIDHEGKNFATQFAHAMKKKGIQADISARTRRVSIPHYGGGKKFTRKTISENRAQTAGDTLLLGWNQKGELIHKKHSSAFRLLSPVLDAWAPDHFTDPKMVSETFKYLVYPSSIRDLMGRKGIFSKDIQHKLRQSDVISASILSNETLRDYTVGVILEVPKQNILAAAPYEKILEANLKTAIDTSDDHLDKLATIPNTPLSELAHQGLLSKQLFSYRQRVAKPDEIIRKTTTRNTVLITGRPDVNIYPHFPVTGEIKITGLFLIYPELTQHTEEARHVAFSEGLSSKNVTSIREAAQKMAQEFNIELKIIKTPSAIDDLKDHDKDVITKMNQNNSITLSERAHDQKNLDSSFLTEKLKRVWALVNGLASNQSTSFSPSDIRLLTDFFHLPSGELDWKKFYETSFDPILYSQFINQIKILMKYGETQDQFIHATGQTTLKLTADWHAFLIKNKMNWNEQIKLYHHMYGFSPEINTCTQAIYIGDGSKLAQQKAIKVNLAYLSLLRLGDQDLRLKLLKAFQNHAQINEQKTFTQLSYLDNELPEIFGKLINDIEAEPAFIKKGPQSLHEFFNTLADQKAGYYQLRIGQHLLSIAKRQTTNQQADWYVYDANFGEIMMRSHHFQKTSITLRLMLNDYFKRLMYLPQKDGFFIVDVEQLNFFHIFQSPSIKKLTKFISDTDDGSLHPSSPFKPDKPQKNSINPRISKVSSVIGTLGQANQRLSWIRTVTCLSHYWRRRSSDQLSQSQQQALDFEAQIAMAGLVYDMGSELLIFGFRKLGSHIIQTFSFPSAVGVSSKIQRLKYLAGSRLVRYGAPVLSILGASLDIYQAHRDITELKTTIDLDVRQDLKVSIVLSYLSVAIGISSGLALFALAGTMGLVAGAIGMTLEIVISLVRRIYFSVRQVQEIERYTRLTTLQKLRSGWLNFWGLEMDAKVFNQLAKGQAEKEAKKHFDGHFKKIFQTLLESDDEIEAVYYSTGKIILEEHRYKKLTGKRSAEFNQPVGGSPFLFKIDIEDRIFPSEADKALSAYKAKKTGNIPVYTHLSIEKSEYRFYDIEGFSATDDKISMNNEVHSESVLFVKRQDGLPGASSLSASVMKEDASASAKPHKMYFFLDDGNDEVVGHPEKSHIFDIGDGFKNFKGGNQSDTFIFRGTAPPFQPSVFDGAGGFNTLIAKKNASKTGYRVNLHDGSFSFTNSTQKIATLKNIHHIETPSDTDDVIFGNDQSNILNGQGGRDTLRGFGGNDILVAQAGGLHGGNGTDCYRVLQNTYSESALLIITEEDDPEELSHVILDYSVTQISNIKRIKEHLFIELINDNQSITTLTLFDLYLPSLKKQKRTLTAQYIFYTQDGVMFWGLPAEIPFNPYTEEPEQFALIATYTGNVHKNSSLSETKNTKQGLIIQKMAHQQQPGLIEVMGQAKILPHFLKLVPQESGFDDDLQGDDLSNTLHSKVGEDILEGKGGTDIYIIDDRPAGTQVKIHNYDSPEKGEPAQDIVLLPFSLDDIEIRQDDDDVVLTHLDSPTEHVNLRLMNFMKDEPYRHLSIMDKEGLIHTMSLNPNDEPDLIVNHLFPDTRINERETILSQLKQSVSEFPELEKIFNLSGEKFLDTFSPKMISV</sequence>
<keyword evidence="5" id="KW-0964">Secreted</keyword>
<evidence type="ECO:0000256" key="1">
    <source>
        <dbReference type="ARBA" id="ARBA00001946"/>
    </source>
</evidence>
<evidence type="ECO:0000256" key="7">
    <source>
        <dbReference type="ARBA" id="ARBA00022670"/>
    </source>
</evidence>
<dbReference type="GO" id="GO:0005576">
    <property type="term" value="C:extracellular region"/>
    <property type="evidence" value="ECO:0007669"/>
    <property type="project" value="UniProtKB-SubCell"/>
</dbReference>
<dbReference type="EMBL" id="CP016303">
    <property type="protein sequence ID" value="ASX25954.1"/>
    <property type="molecule type" value="Genomic_DNA"/>
</dbReference>
<gene>
    <name evidence="21" type="ORF">BA171_02110</name>
</gene>
<dbReference type="InterPro" id="IPR020974">
    <property type="entry name" value="CPD_dom"/>
</dbReference>
<keyword evidence="13" id="KW-0068">Autocatalytic cleavage</keyword>
<dbReference type="GO" id="GO:0016740">
    <property type="term" value="F:transferase activity"/>
    <property type="evidence" value="ECO:0007669"/>
    <property type="project" value="UniProtKB-KW"/>
</dbReference>
<evidence type="ECO:0000313" key="22">
    <source>
        <dbReference type="Proteomes" id="UP000216438"/>
    </source>
</evidence>
<protein>
    <submittedName>
        <fullName evidence="21">Peptidase C80</fullName>
    </submittedName>
</protein>
<evidence type="ECO:0000256" key="4">
    <source>
        <dbReference type="ARBA" id="ARBA00022511"/>
    </source>
</evidence>
<evidence type="ECO:0000256" key="14">
    <source>
        <dbReference type="ARBA" id="ARBA00022842"/>
    </source>
</evidence>
<dbReference type="GO" id="GO:0046872">
    <property type="term" value="F:metal ion binding"/>
    <property type="evidence" value="ECO:0007669"/>
    <property type="project" value="UniProtKB-KW"/>
</dbReference>
<evidence type="ECO:0000256" key="12">
    <source>
        <dbReference type="ARBA" id="ARBA00022807"/>
    </source>
</evidence>
<keyword evidence="9" id="KW-0479">Metal-binding</keyword>
<keyword evidence="14" id="KW-0460">Magnesium</keyword>
<evidence type="ECO:0000256" key="20">
    <source>
        <dbReference type="ARBA" id="ARBA00023586"/>
    </source>
</evidence>
<keyword evidence="19" id="KW-1035">Host cytoplasm</keyword>
<evidence type="ECO:0000256" key="3">
    <source>
        <dbReference type="ARBA" id="ARBA00004613"/>
    </source>
</evidence>
<keyword evidence="18" id="KW-0472">Membrane</keyword>
<comment type="cofactor">
    <cofactor evidence="1">
        <name>Mg(2+)</name>
        <dbReference type="ChEBI" id="CHEBI:18420"/>
    </cofactor>
</comment>
<evidence type="ECO:0000256" key="10">
    <source>
        <dbReference type="ARBA" id="ARBA00022737"/>
    </source>
</evidence>
<dbReference type="OrthoDB" id="1550625at2"/>
<evidence type="ECO:0000256" key="6">
    <source>
        <dbReference type="ARBA" id="ARBA00022656"/>
    </source>
</evidence>
<dbReference type="InterPro" id="IPR038383">
    <property type="entry name" value="CPD_dom_sf"/>
</dbReference>
<evidence type="ECO:0000256" key="19">
    <source>
        <dbReference type="ARBA" id="ARBA00023200"/>
    </source>
</evidence>
<reference evidence="21 22" key="2">
    <citation type="submission" date="2017-09" db="EMBL/GenBank/DDBJ databases">
        <title>The genome of whitefly Bemisia tabaci, a global crop pest, provides novel insights into virus transmission, host adaptation and insecticide resistance.</title>
        <authorList>
            <person name="Kaur N."/>
            <person name="Kliot A."/>
            <person name="Pinheiro P.V."/>
            <person name="Luan J."/>
            <person name="Zheng Y."/>
            <person name="Liu W."/>
            <person name="Sun H."/>
            <person name="Yang X."/>
            <person name="Xu Y."/>
            <person name="Luo Y."/>
            <person name="Kruse A."/>
            <person name="Fisher T.W."/>
            <person name="Nelson D.R."/>
            <person name="Elimelech M."/>
            <person name="MacCoss M."/>
            <person name="Johnson R."/>
            <person name="Cohen E."/>
            <person name="Hunter W.B."/>
            <person name="Brown J.K."/>
            <person name="Jander G."/>
            <person name="Cilia M."/>
            <person name="Douglas A.E."/>
            <person name="Ghanim M."/>
            <person name="Simmons A.M."/>
            <person name="Wintermantel W.M."/>
            <person name="Ling K.-S."/>
            <person name="Fei Z."/>
        </authorList>
    </citation>
    <scope>NUCLEOTIDE SEQUENCE [LARGE SCALE GENOMIC DNA]</scope>
    <source>
        <strain evidence="21 22">MEAM1</strain>
    </source>
</reference>
<dbReference type="GO" id="GO:0090729">
    <property type="term" value="F:toxin activity"/>
    <property type="evidence" value="ECO:0007669"/>
    <property type="project" value="UniProtKB-KW"/>
</dbReference>
<evidence type="ECO:0000256" key="2">
    <source>
        <dbReference type="ARBA" id="ARBA00004165"/>
    </source>
</evidence>
<name>A0A249DWP9_9ENTR</name>
<proteinExistence type="predicted"/>
<evidence type="ECO:0000313" key="21">
    <source>
        <dbReference type="EMBL" id="ASX25954.1"/>
    </source>
</evidence>
<dbReference type="GO" id="GO:0006508">
    <property type="term" value="P:proteolysis"/>
    <property type="evidence" value="ECO:0007669"/>
    <property type="project" value="UniProtKB-KW"/>
</dbReference>
<evidence type="ECO:0000256" key="5">
    <source>
        <dbReference type="ARBA" id="ARBA00022525"/>
    </source>
</evidence>
<organism evidence="21 22">
    <name type="scientific">Candidatus Hamiltonella defensa</name>
    <name type="common">Bemisia tabaci</name>
    <dbReference type="NCBI Taxonomy" id="672795"/>
    <lineage>
        <taxon>Bacteria</taxon>
        <taxon>Pseudomonadati</taxon>
        <taxon>Pseudomonadota</taxon>
        <taxon>Gammaproteobacteria</taxon>
        <taxon>Enterobacterales</taxon>
        <taxon>Enterobacteriaceae</taxon>
        <taxon>aphid secondary symbionts</taxon>
        <taxon>Candidatus Williamhamiltonella</taxon>
    </lineage>
</organism>
<dbReference type="GO" id="GO:0020002">
    <property type="term" value="C:host cell plasma membrane"/>
    <property type="evidence" value="ECO:0007669"/>
    <property type="project" value="UniProtKB-SubCell"/>
</dbReference>
<dbReference type="Proteomes" id="UP000216438">
    <property type="component" value="Chromosome"/>
</dbReference>
<dbReference type="SUPFAM" id="SSF51120">
    <property type="entry name" value="beta-Roll"/>
    <property type="match status" value="2"/>
</dbReference>
<evidence type="ECO:0000256" key="18">
    <source>
        <dbReference type="ARBA" id="ARBA00023136"/>
    </source>
</evidence>
<dbReference type="Gene3D" id="2.150.10.10">
    <property type="entry name" value="Serralysin-like metalloprotease, C-terminal"/>
    <property type="match status" value="1"/>
</dbReference>
<evidence type="ECO:0000256" key="9">
    <source>
        <dbReference type="ARBA" id="ARBA00022723"/>
    </source>
</evidence>